<reference evidence="5 6" key="1">
    <citation type="submission" date="2019-02" db="EMBL/GenBank/DDBJ databases">
        <title>Genome sequences of Aliivibrio finisterrensis strains from farmed Atlantic salmon.</title>
        <authorList>
            <person name="Bowman J.P."/>
        </authorList>
    </citation>
    <scope>NUCLEOTIDE SEQUENCE [LARGE SCALE GENOMIC DNA]</scope>
    <source>
        <strain evidence="4 7">A21</strain>
        <strain evidence="2 5">A32</strain>
        <strain evidence="3 6">A46</strain>
    </source>
</reference>
<keyword evidence="1" id="KW-1133">Transmembrane helix</keyword>
<protein>
    <submittedName>
        <fullName evidence="3">Uncharacterized protein</fullName>
    </submittedName>
</protein>
<evidence type="ECO:0000313" key="6">
    <source>
        <dbReference type="Proteomes" id="UP000294063"/>
    </source>
</evidence>
<dbReference type="Proteomes" id="UP000294166">
    <property type="component" value="Unassembled WGS sequence"/>
</dbReference>
<dbReference type="RefSeq" id="WP_130043354.1">
    <property type="nucleotide sequence ID" value="NZ_SEZJ01000005.1"/>
</dbReference>
<evidence type="ECO:0000313" key="7">
    <source>
        <dbReference type="Proteomes" id="UP000294166"/>
    </source>
</evidence>
<dbReference type="Proteomes" id="UP000294063">
    <property type="component" value="Unassembled WGS sequence"/>
</dbReference>
<dbReference type="EMBL" id="SEZN01000017">
    <property type="protein sequence ID" value="RYU64201.1"/>
    <property type="molecule type" value="Genomic_DNA"/>
</dbReference>
<gene>
    <name evidence="2" type="ORF">ERW49_06860</name>
    <name evidence="4" type="ORF">ERW53_10835</name>
    <name evidence="3" type="ORF">ERW57_10490</name>
</gene>
<dbReference type="EMBL" id="SEZK01000016">
    <property type="protein sequence ID" value="RYU51074.1"/>
    <property type="molecule type" value="Genomic_DNA"/>
</dbReference>
<sequence>MTTSFQWYFGVFCAVFFGIFRYTGIFIGMVYNAIRDTMCQSALHFYGGLITLTIAGFNIYEYVNSFLAGF</sequence>
<keyword evidence="1" id="KW-0472">Membrane</keyword>
<proteinExistence type="predicted"/>
<keyword evidence="7" id="KW-1185">Reference proteome</keyword>
<dbReference type="EMBL" id="SEZJ01000005">
    <property type="protein sequence ID" value="RYU46849.1"/>
    <property type="molecule type" value="Genomic_DNA"/>
</dbReference>
<dbReference type="GeneID" id="56274758"/>
<comment type="caution">
    <text evidence="3">The sequence shown here is derived from an EMBL/GenBank/DDBJ whole genome shotgun (WGS) entry which is preliminary data.</text>
</comment>
<dbReference type="AlphaFoldDB" id="A0A4Q5KTJ9"/>
<evidence type="ECO:0000256" key="1">
    <source>
        <dbReference type="SAM" id="Phobius"/>
    </source>
</evidence>
<evidence type="ECO:0000313" key="5">
    <source>
        <dbReference type="Proteomes" id="UP000293465"/>
    </source>
</evidence>
<accession>A0A4Q5KTJ9</accession>
<evidence type="ECO:0000313" key="4">
    <source>
        <dbReference type="EMBL" id="RYU64201.1"/>
    </source>
</evidence>
<organism evidence="3 6">
    <name type="scientific">Aliivibrio finisterrensis</name>
    <dbReference type="NCBI Taxonomy" id="511998"/>
    <lineage>
        <taxon>Bacteria</taxon>
        <taxon>Pseudomonadati</taxon>
        <taxon>Pseudomonadota</taxon>
        <taxon>Gammaproteobacteria</taxon>
        <taxon>Vibrionales</taxon>
        <taxon>Vibrionaceae</taxon>
        <taxon>Aliivibrio</taxon>
    </lineage>
</organism>
<dbReference type="Proteomes" id="UP000293465">
    <property type="component" value="Unassembled WGS sequence"/>
</dbReference>
<keyword evidence="1" id="KW-0812">Transmembrane</keyword>
<feature type="transmembrane region" description="Helical" evidence="1">
    <location>
        <begin position="6"/>
        <end position="31"/>
    </location>
</feature>
<evidence type="ECO:0000313" key="2">
    <source>
        <dbReference type="EMBL" id="RYU46849.1"/>
    </source>
</evidence>
<name>A0A4Q5KTJ9_9GAMM</name>
<feature type="transmembrane region" description="Helical" evidence="1">
    <location>
        <begin position="43"/>
        <end position="60"/>
    </location>
</feature>
<evidence type="ECO:0000313" key="3">
    <source>
        <dbReference type="EMBL" id="RYU51074.1"/>
    </source>
</evidence>